<dbReference type="OrthoDB" id="9808310at2"/>
<organism evidence="2 3">
    <name type="scientific">Rhizobium deserti</name>
    <dbReference type="NCBI Taxonomy" id="2547961"/>
    <lineage>
        <taxon>Bacteria</taxon>
        <taxon>Pseudomonadati</taxon>
        <taxon>Pseudomonadota</taxon>
        <taxon>Alphaproteobacteria</taxon>
        <taxon>Hyphomicrobiales</taxon>
        <taxon>Rhizobiaceae</taxon>
        <taxon>Rhizobium/Agrobacterium group</taxon>
        <taxon>Rhizobium</taxon>
    </lineage>
</organism>
<dbReference type="NCBIfam" id="TIGR00778">
    <property type="entry name" value="ahpD_dom"/>
    <property type="match status" value="1"/>
</dbReference>
<reference evidence="2 3" key="1">
    <citation type="submission" date="2019-03" db="EMBL/GenBank/DDBJ databases">
        <title>Rhizobium sp. nov., an bacterium isolated from biocrust in Mu Us Desert.</title>
        <authorList>
            <person name="Lixiong L."/>
        </authorList>
    </citation>
    <scope>NUCLEOTIDE SEQUENCE [LARGE SCALE GENOMIC DNA]</scope>
    <source>
        <strain evidence="2 3">SPY-1</strain>
    </source>
</reference>
<dbReference type="RefSeq" id="WP_133317824.1">
    <property type="nucleotide sequence ID" value="NZ_SMTL01000006.1"/>
</dbReference>
<dbReference type="SUPFAM" id="SSF69118">
    <property type="entry name" value="AhpD-like"/>
    <property type="match status" value="1"/>
</dbReference>
<dbReference type="GO" id="GO:0051920">
    <property type="term" value="F:peroxiredoxin activity"/>
    <property type="evidence" value="ECO:0007669"/>
    <property type="project" value="InterPro"/>
</dbReference>
<evidence type="ECO:0000313" key="3">
    <source>
        <dbReference type="Proteomes" id="UP000295238"/>
    </source>
</evidence>
<dbReference type="PANTHER" id="PTHR35446">
    <property type="entry name" value="SI:CH211-175M2.5"/>
    <property type="match status" value="1"/>
</dbReference>
<gene>
    <name evidence="2" type="ORF">E2F50_19365</name>
</gene>
<comment type="caution">
    <text evidence="2">The sequence shown here is derived from an EMBL/GenBank/DDBJ whole genome shotgun (WGS) entry which is preliminary data.</text>
</comment>
<dbReference type="Pfam" id="PF02627">
    <property type="entry name" value="CMD"/>
    <property type="match status" value="1"/>
</dbReference>
<dbReference type="Gene3D" id="1.20.1290.10">
    <property type="entry name" value="AhpD-like"/>
    <property type="match status" value="1"/>
</dbReference>
<dbReference type="AlphaFoldDB" id="A0A4R5UB34"/>
<evidence type="ECO:0000313" key="2">
    <source>
        <dbReference type="EMBL" id="TDK31823.1"/>
    </source>
</evidence>
<sequence>MSRITLIDPASATGQTSEQLAQINGAFGMVPNMFKAAANSPAALASLWGAFGALGGGRLGAKLGEQIAVAIADRNDCNYCLAAHTGLGRKAGATAQEMAEAQAGRSTDPRTAAALAFAVGVVDKRAGIETADVDALRSAGFDDEEIVEIVAHIALNLFTNYLNVALDVPVDFPGVKLTRAAA</sequence>
<evidence type="ECO:0000259" key="1">
    <source>
        <dbReference type="Pfam" id="PF02627"/>
    </source>
</evidence>
<dbReference type="NCBIfam" id="TIGR01926">
    <property type="entry name" value="peroxid_rel"/>
    <property type="match status" value="1"/>
</dbReference>
<dbReference type="InterPro" id="IPR010195">
    <property type="entry name" value="Uncharacterised_peroxidase-rel"/>
</dbReference>
<name>A0A4R5UB34_9HYPH</name>
<feature type="domain" description="Carboxymuconolactone decarboxylase-like" evidence="1">
    <location>
        <begin position="51"/>
        <end position="118"/>
    </location>
</feature>
<dbReference type="InterPro" id="IPR003779">
    <property type="entry name" value="CMD-like"/>
</dbReference>
<dbReference type="InterPro" id="IPR029032">
    <property type="entry name" value="AhpD-like"/>
</dbReference>
<protein>
    <submittedName>
        <fullName evidence="2">Carboxymuconolactone decarboxylase family protein</fullName>
    </submittedName>
</protein>
<dbReference type="EMBL" id="SMTL01000006">
    <property type="protein sequence ID" value="TDK31823.1"/>
    <property type="molecule type" value="Genomic_DNA"/>
</dbReference>
<accession>A0A4R5UB34</accession>
<keyword evidence="3" id="KW-1185">Reference proteome</keyword>
<proteinExistence type="predicted"/>
<dbReference type="PANTHER" id="PTHR35446:SF3">
    <property type="entry name" value="CMD DOMAIN-CONTAINING PROTEIN"/>
    <property type="match status" value="1"/>
</dbReference>
<dbReference type="InterPro" id="IPR004675">
    <property type="entry name" value="AhpD_core"/>
</dbReference>
<dbReference type="Proteomes" id="UP000295238">
    <property type="component" value="Unassembled WGS sequence"/>
</dbReference>